<dbReference type="OrthoDB" id="2121326at2759"/>
<evidence type="ECO:0000313" key="4">
    <source>
        <dbReference type="Proteomes" id="UP000291116"/>
    </source>
</evidence>
<dbReference type="PANTHER" id="PTHR46115">
    <property type="entry name" value="THIOREDOXIN-LIKE PROTEIN 1"/>
    <property type="match status" value="1"/>
</dbReference>
<dbReference type="Proteomes" id="UP000291116">
    <property type="component" value="Unassembled WGS sequence"/>
</dbReference>
<organism evidence="3 4">
    <name type="scientific">Pseudo-nitzschia multistriata</name>
    <dbReference type="NCBI Taxonomy" id="183589"/>
    <lineage>
        <taxon>Eukaryota</taxon>
        <taxon>Sar</taxon>
        <taxon>Stramenopiles</taxon>
        <taxon>Ochrophyta</taxon>
        <taxon>Bacillariophyta</taxon>
        <taxon>Bacillariophyceae</taxon>
        <taxon>Bacillariophycidae</taxon>
        <taxon>Bacillariales</taxon>
        <taxon>Bacillariaceae</taxon>
        <taxon>Pseudo-nitzschia</taxon>
    </lineage>
</organism>
<dbReference type="AlphaFoldDB" id="A0A448Z236"/>
<dbReference type="PROSITE" id="PS00194">
    <property type="entry name" value="THIOREDOXIN_1"/>
    <property type="match status" value="1"/>
</dbReference>
<evidence type="ECO:0000256" key="1">
    <source>
        <dbReference type="ARBA" id="ARBA00023157"/>
    </source>
</evidence>
<dbReference type="Gene3D" id="3.40.30.10">
    <property type="entry name" value="Glutaredoxin"/>
    <property type="match status" value="1"/>
</dbReference>
<keyword evidence="1" id="KW-1015">Disulfide bond</keyword>
<dbReference type="CDD" id="cd02947">
    <property type="entry name" value="TRX_family"/>
    <property type="match status" value="1"/>
</dbReference>
<proteinExistence type="predicted"/>
<dbReference type="SUPFAM" id="SSF52833">
    <property type="entry name" value="Thioredoxin-like"/>
    <property type="match status" value="1"/>
</dbReference>
<dbReference type="InterPro" id="IPR013766">
    <property type="entry name" value="Thioredoxin_domain"/>
</dbReference>
<gene>
    <name evidence="3" type="ORF">PSNMU_V1.4_AUG-EV-PASAV3_0029080</name>
</gene>
<protein>
    <recommendedName>
        <fullName evidence="2">Thioredoxin domain-containing protein</fullName>
    </recommendedName>
</protein>
<evidence type="ECO:0000259" key="2">
    <source>
        <dbReference type="PROSITE" id="PS51352"/>
    </source>
</evidence>
<accession>A0A448Z236</accession>
<dbReference type="InterPro" id="IPR036249">
    <property type="entry name" value="Thioredoxin-like_sf"/>
</dbReference>
<dbReference type="InterPro" id="IPR017937">
    <property type="entry name" value="Thioredoxin_CS"/>
</dbReference>
<dbReference type="PROSITE" id="PS51352">
    <property type="entry name" value="THIOREDOXIN_2"/>
    <property type="match status" value="1"/>
</dbReference>
<name>A0A448Z236_9STRA</name>
<dbReference type="Pfam" id="PF00085">
    <property type="entry name" value="Thioredoxin"/>
    <property type="match status" value="1"/>
</dbReference>
<reference evidence="3 4" key="1">
    <citation type="submission" date="2019-01" db="EMBL/GenBank/DDBJ databases">
        <authorList>
            <person name="Ferrante I. M."/>
        </authorList>
    </citation>
    <scope>NUCLEOTIDE SEQUENCE [LARGE SCALE GENOMIC DNA]</scope>
    <source>
        <strain evidence="3 4">B856</strain>
    </source>
</reference>
<evidence type="ECO:0000313" key="3">
    <source>
        <dbReference type="EMBL" id="VEU36157.1"/>
    </source>
</evidence>
<keyword evidence="4" id="KW-1185">Reference proteome</keyword>
<feature type="domain" description="Thioredoxin" evidence="2">
    <location>
        <begin position="1"/>
        <end position="116"/>
    </location>
</feature>
<sequence>MTSAQNHNQSRVVHCTTEREYWEAIESAGSNLVVVDCFAEWCPPCRQIAPFFDALSLEHPEVVFVKVDVDKVPGIGRILGVWAMPSFFFLKDGETVGSFTGAREGLLRQGIANGGRVGGVCSSCAVQ</sequence>
<dbReference type="EMBL" id="CAACVS010000080">
    <property type="protein sequence ID" value="VEU36157.1"/>
    <property type="molecule type" value="Genomic_DNA"/>
</dbReference>